<reference evidence="1 2" key="1">
    <citation type="submission" date="2023-08" db="EMBL/GenBank/DDBJ databases">
        <authorList>
            <person name="Park J.-S."/>
        </authorList>
    </citation>
    <scope>NUCLEOTIDE SEQUENCE [LARGE SCALE GENOMIC DNA]</scope>
    <source>
        <strain evidence="1 2">2205SS18-9</strain>
    </source>
</reference>
<keyword evidence="2" id="KW-1185">Reference proteome</keyword>
<sequence>MLIGRVIKVFGLEKPRAPLGKWIDRRGIKQEWLIKKSKLGRNTITWACSDRDYMPSGKTMQKIIKALREVDPSVRADQFWDL</sequence>
<organism evidence="1 2">
    <name type="scientific">Chengkuizengella axinellae</name>
    <dbReference type="NCBI Taxonomy" id="3064388"/>
    <lineage>
        <taxon>Bacteria</taxon>
        <taxon>Bacillati</taxon>
        <taxon>Bacillota</taxon>
        <taxon>Bacilli</taxon>
        <taxon>Bacillales</taxon>
        <taxon>Paenibacillaceae</taxon>
        <taxon>Chengkuizengella</taxon>
    </lineage>
</organism>
<evidence type="ECO:0000313" key="1">
    <source>
        <dbReference type="EMBL" id="MDP5276341.1"/>
    </source>
</evidence>
<dbReference type="Proteomes" id="UP001231941">
    <property type="component" value="Unassembled WGS sequence"/>
</dbReference>
<accession>A0ABT9J3Y9</accession>
<gene>
    <name evidence="1" type="ORF">Q5Y73_19805</name>
</gene>
<name>A0ABT9J3Y9_9BACL</name>
<evidence type="ECO:0000313" key="2">
    <source>
        <dbReference type="Proteomes" id="UP001231941"/>
    </source>
</evidence>
<comment type="caution">
    <text evidence="1">The sequence shown here is derived from an EMBL/GenBank/DDBJ whole genome shotgun (WGS) entry which is preliminary data.</text>
</comment>
<dbReference type="RefSeq" id="WP_305993646.1">
    <property type="nucleotide sequence ID" value="NZ_JAVAMP010000013.1"/>
</dbReference>
<proteinExistence type="predicted"/>
<dbReference type="EMBL" id="JAVAMP010000013">
    <property type="protein sequence ID" value="MDP5276341.1"/>
    <property type="molecule type" value="Genomic_DNA"/>
</dbReference>
<protein>
    <submittedName>
        <fullName evidence="1">XRE family transcriptional regulator</fullName>
    </submittedName>
</protein>